<protein>
    <submittedName>
        <fullName evidence="2">Uncharacterized protein</fullName>
    </submittedName>
</protein>
<feature type="coiled-coil region" evidence="1">
    <location>
        <begin position="37"/>
        <end position="167"/>
    </location>
</feature>
<comment type="caution">
    <text evidence="2">The sequence shown here is derived from an EMBL/GenBank/DDBJ whole genome shotgun (WGS) entry which is preliminary data.</text>
</comment>
<reference evidence="2" key="1">
    <citation type="submission" date="2020-09" db="EMBL/GenBank/DDBJ databases">
        <title>Genome sequence of Vibrio parahaemolyticus isolates.</title>
        <authorList>
            <person name="Hammerl J.A."/>
            <person name="Strauch E."/>
        </authorList>
    </citation>
    <scope>NUCLEOTIDE SEQUENCE</scope>
    <source>
        <strain evidence="2">17-VB00146</strain>
    </source>
</reference>
<gene>
    <name evidence="2" type="ORF">IB292_02930</name>
</gene>
<dbReference type="AlphaFoldDB" id="A0A9Q3YKF2"/>
<evidence type="ECO:0000313" key="2">
    <source>
        <dbReference type="EMBL" id="MCC3803985.1"/>
    </source>
</evidence>
<organism evidence="2 3">
    <name type="scientific">Vibrio parahaemolyticus</name>
    <dbReference type="NCBI Taxonomy" id="670"/>
    <lineage>
        <taxon>Bacteria</taxon>
        <taxon>Pseudomonadati</taxon>
        <taxon>Pseudomonadota</taxon>
        <taxon>Gammaproteobacteria</taxon>
        <taxon>Vibrionales</taxon>
        <taxon>Vibrionaceae</taxon>
        <taxon>Vibrio</taxon>
    </lineage>
</organism>
<dbReference type="EMBL" id="JACVHL010000002">
    <property type="protein sequence ID" value="MCC3803985.1"/>
    <property type="molecule type" value="Genomic_DNA"/>
</dbReference>
<keyword evidence="1" id="KW-0175">Coiled coil</keyword>
<evidence type="ECO:0000313" key="3">
    <source>
        <dbReference type="Proteomes" id="UP000726777"/>
    </source>
</evidence>
<name>A0A9Q3YKF2_VIBPH</name>
<sequence>MKLQVTVNETVLKLNANANIVIPFLEEGNIGAAIAAVQKLRELAGELETQSELLVKEAGSKLTSLELRNLSLSSDLSEANIKAEDTATSLKQANQEKLALQQTISQLENRLQEKEGELGELQKKFELEHKELLALRQKNPGLLEKELSETKAKLERSETKKKEEIDKRKLADSAKHTAEKELKERNSKSIIYIPLSKWVKGKNNENQYRIVETDQITRIARGEDDSRYSDFIDTDFQLLVEMSSGVSYKVHVSDWLYPVKPSINGFDHNDDYPVQIDKLLKEEFEKRIKATYPQLVESINKAKNLKIEQIEQLTDGQITLLKNANIETLYQCVIFPPELFLSFLRKHNVAVDISDVEGKDLYDTLHYIGCSLKADYLLNEDDKKPIAEKVKAAAL</sequence>
<dbReference type="Proteomes" id="UP000726777">
    <property type="component" value="Unassembled WGS sequence"/>
</dbReference>
<proteinExistence type="predicted"/>
<evidence type="ECO:0000256" key="1">
    <source>
        <dbReference type="SAM" id="Coils"/>
    </source>
</evidence>
<accession>A0A9Q3YKF2</accession>
<dbReference type="RefSeq" id="WP_228085658.1">
    <property type="nucleotide sequence ID" value="NZ_JACVHL010000002.1"/>
</dbReference>